<evidence type="ECO:0000313" key="6">
    <source>
        <dbReference type="Proteomes" id="UP000181942"/>
    </source>
</evidence>
<dbReference type="Proteomes" id="UP000181942">
    <property type="component" value="Unassembled WGS sequence"/>
</dbReference>
<gene>
    <name evidence="5" type="ORF">SAMN02787118_102864</name>
</gene>
<dbReference type="AlphaFoldDB" id="A0A1I2DWA5"/>
<accession>A0A1I2DWA5</accession>
<dbReference type="PANTHER" id="PTHR43767:SF11">
    <property type="entry name" value="MEDIUM-CHAIN-FATTY-ACID--COA LIGASE"/>
    <property type="match status" value="1"/>
</dbReference>
<dbReference type="PROSITE" id="PS00455">
    <property type="entry name" value="AMP_BINDING"/>
    <property type="match status" value="1"/>
</dbReference>
<dbReference type="Gene3D" id="3.30.300.30">
    <property type="match status" value="1"/>
</dbReference>
<dbReference type="EMBL" id="FONR01000002">
    <property type="protein sequence ID" value="SFE84895.1"/>
    <property type="molecule type" value="Genomic_DNA"/>
</dbReference>
<organism evidence="5 6">
    <name type="scientific">Streptomyces mirabilis</name>
    <dbReference type="NCBI Taxonomy" id="68239"/>
    <lineage>
        <taxon>Bacteria</taxon>
        <taxon>Bacillati</taxon>
        <taxon>Actinomycetota</taxon>
        <taxon>Actinomycetes</taxon>
        <taxon>Kitasatosporales</taxon>
        <taxon>Streptomycetaceae</taxon>
        <taxon>Streptomyces</taxon>
    </lineage>
</organism>
<dbReference type="InterPro" id="IPR042099">
    <property type="entry name" value="ANL_N_sf"/>
</dbReference>
<proteinExistence type="inferred from homology"/>
<dbReference type="SUPFAM" id="SSF56801">
    <property type="entry name" value="Acetyl-CoA synthetase-like"/>
    <property type="match status" value="1"/>
</dbReference>
<dbReference type="CDD" id="cd12119">
    <property type="entry name" value="ttLC_FACS_AlkK_like"/>
    <property type="match status" value="1"/>
</dbReference>
<protein>
    <submittedName>
        <fullName evidence="5">Fatty-acyl-CoA synthase</fullName>
    </submittedName>
</protein>
<dbReference type="InterPro" id="IPR025110">
    <property type="entry name" value="AMP-bd_C"/>
</dbReference>
<dbReference type="GO" id="GO:0016877">
    <property type="term" value="F:ligase activity, forming carbon-sulfur bonds"/>
    <property type="evidence" value="ECO:0007669"/>
    <property type="project" value="UniProtKB-ARBA"/>
</dbReference>
<dbReference type="Pfam" id="PF13193">
    <property type="entry name" value="AMP-binding_C"/>
    <property type="match status" value="1"/>
</dbReference>
<dbReference type="Gene3D" id="3.40.50.12780">
    <property type="entry name" value="N-terminal domain of ligase-like"/>
    <property type="match status" value="1"/>
</dbReference>
<feature type="domain" description="AMP-binding enzyme C-terminal" evidence="4">
    <location>
        <begin position="448"/>
        <end position="523"/>
    </location>
</feature>
<dbReference type="OrthoDB" id="9803968at2"/>
<evidence type="ECO:0000256" key="2">
    <source>
        <dbReference type="ARBA" id="ARBA00022598"/>
    </source>
</evidence>
<dbReference type="InterPro" id="IPR020845">
    <property type="entry name" value="AMP-binding_CS"/>
</dbReference>
<name>A0A1I2DWA5_9ACTN</name>
<dbReference type="Pfam" id="PF00501">
    <property type="entry name" value="AMP-binding"/>
    <property type="match status" value="1"/>
</dbReference>
<comment type="similarity">
    <text evidence="1">Belongs to the ATP-dependent AMP-binding enzyme family.</text>
</comment>
<feature type="domain" description="AMP-dependent synthetase/ligase" evidence="3">
    <location>
        <begin position="17"/>
        <end position="398"/>
    </location>
</feature>
<keyword evidence="2" id="KW-0436">Ligase</keyword>
<dbReference type="PANTHER" id="PTHR43767">
    <property type="entry name" value="LONG-CHAIN-FATTY-ACID--COA LIGASE"/>
    <property type="match status" value="1"/>
</dbReference>
<dbReference type="RefSeq" id="WP_075026740.1">
    <property type="nucleotide sequence ID" value="NZ_FONR01000002.1"/>
</dbReference>
<evidence type="ECO:0000313" key="5">
    <source>
        <dbReference type="EMBL" id="SFE84895.1"/>
    </source>
</evidence>
<dbReference type="InterPro" id="IPR050237">
    <property type="entry name" value="ATP-dep_AMP-bd_enzyme"/>
</dbReference>
<evidence type="ECO:0000259" key="4">
    <source>
        <dbReference type="Pfam" id="PF13193"/>
    </source>
</evidence>
<reference evidence="5 6" key="1">
    <citation type="submission" date="2016-10" db="EMBL/GenBank/DDBJ databases">
        <authorList>
            <person name="de Groot N.N."/>
        </authorList>
    </citation>
    <scope>NUCLEOTIDE SEQUENCE [LARGE SCALE GENOMIC DNA]</scope>
    <source>
        <strain evidence="5 6">OK461</strain>
    </source>
</reference>
<sequence length="535" mass="58075">MAMMETPLNTWLLFGHAPRYFPDTEVVTRLPDGRVHRYTYAEFARRAQQLMHALDALGLAPDDRVATLAWNGYRHLEAYWAVPCTGRVLHTLNLRLSPEDLAYIIGHADDRAILADPDLLPLLEKVHARGGLAGVRHVIVLGDEVPDTALPGVVAYEQLIAGLPDAYAPRDIDERSPLGLCYTSGTTGRPKGVLYTHRSTVLHAIAASSQSAMAIGPGDCVLPVVPMFHANAWGVPYTATPYGAKQVFLSGSLDPVALVELMAAERVTVAAGVPTIWMALADEITARGGLPSVRHLLCGGARPPRALIERYRGDFGIPLVQVWGMTETSPLASVAWPKERMRDWDEDRISDAVRTRAGLPLPGVQMDIRDEAGNSLAWDGTSMGDLLVRGPWIADSYLGGEGAAQFTQDGWFRTGDIAIGSPDGYVVIADRAKDLIKSGGEWISSVDMESAVMALPEVAEAAVIAVPDDKWQERPLICVAPRPGSTVTLDRVRAHLEAGGFARWQLPDRIEVVEAIPRTGVGKFDKKALRARFDS</sequence>
<dbReference type="InterPro" id="IPR045851">
    <property type="entry name" value="AMP-bd_C_sf"/>
</dbReference>
<dbReference type="InterPro" id="IPR000873">
    <property type="entry name" value="AMP-dep_synth/lig_dom"/>
</dbReference>
<evidence type="ECO:0000256" key="1">
    <source>
        <dbReference type="ARBA" id="ARBA00006432"/>
    </source>
</evidence>
<evidence type="ECO:0000259" key="3">
    <source>
        <dbReference type="Pfam" id="PF00501"/>
    </source>
</evidence>
<dbReference type="FunFam" id="3.30.300.30:FF:000008">
    <property type="entry name" value="2,3-dihydroxybenzoate-AMP ligase"/>
    <property type="match status" value="1"/>
</dbReference>
<dbReference type="NCBIfam" id="NF004837">
    <property type="entry name" value="PRK06187.1"/>
    <property type="match status" value="1"/>
</dbReference>